<feature type="compositionally biased region" description="Basic and acidic residues" evidence="4">
    <location>
        <begin position="319"/>
        <end position="346"/>
    </location>
</feature>
<dbReference type="InterPro" id="IPR052431">
    <property type="entry name" value="SKI2_subfamily_helicases"/>
</dbReference>
<dbReference type="GO" id="GO:0003676">
    <property type="term" value="F:nucleic acid binding"/>
    <property type="evidence" value="ECO:0007669"/>
    <property type="project" value="InterPro"/>
</dbReference>
<evidence type="ECO:0000256" key="1">
    <source>
        <dbReference type="ARBA" id="ARBA00022801"/>
    </source>
</evidence>
<keyword evidence="2" id="KW-0547">Nucleotide-binding</keyword>
<dbReference type="GO" id="GO:0005737">
    <property type="term" value="C:cytoplasm"/>
    <property type="evidence" value="ECO:0007669"/>
    <property type="project" value="TreeGrafter"/>
</dbReference>
<comment type="caution">
    <text evidence="6">The sequence shown here is derived from an EMBL/GenBank/DDBJ whole genome shotgun (WGS) entry which is preliminary data.</text>
</comment>
<dbReference type="Gene3D" id="3.40.50.300">
    <property type="entry name" value="P-loop containing nucleotide triphosphate hydrolases"/>
    <property type="match status" value="2"/>
</dbReference>
<dbReference type="OrthoDB" id="64767at2759"/>
<name>A0A4D9CYE4_9STRA</name>
<dbReference type="PANTHER" id="PTHR44533:SF4">
    <property type="entry name" value="DEAD_H RNA HELICASE, PUTATIVE-RELATED"/>
    <property type="match status" value="1"/>
</dbReference>
<dbReference type="SUPFAM" id="SSF52540">
    <property type="entry name" value="P-loop containing nucleoside triphosphate hydrolases"/>
    <property type="match status" value="2"/>
</dbReference>
<keyword evidence="2" id="KW-0347">Helicase</keyword>
<feature type="region of interest" description="Disordered" evidence="4">
    <location>
        <begin position="897"/>
        <end position="939"/>
    </location>
</feature>
<feature type="region of interest" description="Disordered" evidence="4">
    <location>
        <begin position="107"/>
        <end position="131"/>
    </location>
</feature>
<keyword evidence="3" id="KW-0175">Coiled coil</keyword>
<gene>
    <name evidence="6" type="ORF">NSK_004359</name>
</gene>
<keyword evidence="1" id="KW-0378">Hydrolase</keyword>
<dbReference type="EMBL" id="SDOX01000019">
    <property type="protein sequence ID" value="TFJ84372.1"/>
    <property type="molecule type" value="Genomic_DNA"/>
</dbReference>
<accession>A0A4D9CYE4</accession>
<dbReference type="InterPro" id="IPR011545">
    <property type="entry name" value="DEAD/DEAH_box_helicase_dom"/>
</dbReference>
<dbReference type="InterPro" id="IPR027417">
    <property type="entry name" value="P-loop_NTPase"/>
</dbReference>
<feature type="region of interest" description="Disordered" evidence="4">
    <location>
        <begin position="79"/>
        <end position="98"/>
    </location>
</feature>
<dbReference type="Proteomes" id="UP000355283">
    <property type="component" value="Unassembled WGS sequence"/>
</dbReference>
<dbReference type="GO" id="GO:0004386">
    <property type="term" value="F:helicase activity"/>
    <property type="evidence" value="ECO:0007669"/>
    <property type="project" value="UniProtKB-KW"/>
</dbReference>
<feature type="compositionally biased region" description="Polar residues" evidence="4">
    <location>
        <begin position="713"/>
        <end position="724"/>
    </location>
</feature>
<feature type="compositionally biased region" description="Acidic residues" evidence="4">
    <location>
        <begin position="1442"/>
        <end position="1456"/>
    </location>
</feature>
<evidence type="ECO:0000256" key="3">
    <source>
        <dbReference type="SAM" id="Coils"/>
    </source>
</evidence>
<evidence type="ECO:0000256" key="4">
    <source>
        <dbReference type="SAM" id="MobiDB-lite"/>
    </source>
</evidence>
<dbReference type="SMART" id="SM00487">
    <property type="entry name" value="DEXDc"/>
    <property type="match status" value="1"/>
</dbReference>
<dbReference type="GO" id="GO:0005524">
    <property type="term" value="F:ATP binding"/>
    <property type="evidence" value="ECO:0007669"/>
    <property type="project" value="InterPro"/>
</dbReference>
<feature type="compositionally biased region" description="Basic and acidic residues" evidence="4">
    <location>
        <begin position="903"/>
        <end position="915"/>
    </location>
</feature>
<feature type="compositionally biased region" description="Low complexity" evidence="4">
    <location>
        <begin position="1459"/>
        <end position="1468"/>
    </location>
</feature>
<evidence type="ECO:0000313" key="6">
    <source>
        <dbReference type="EMBL" id="TFJ84372.1"/>
    </source>
</evidence>
<proteinExistence type="predicted"/>
<feature type="region of interest" description="Disordered" evidence="4">
    <location>
        <begin position="1439"/>
        <end position="1481"/>
    </location>
</feature>
<organism evidence="6 7">
    <name type="scientific">Nannochloropsis salina CCMP1776</name>
    <dbReference type="NCBI Taxonomy" id="1027361"/>
    <lineage>
        <taxon>Eukaryota</taxon>
        <taxon>Sar</taxon>
        <taxon>Stramenopiles</taxon>
        <taxon>Ochrophyta</taxon>
        <taxon>Eustigmatophyceae</taxon>
        <taxon>Eustigmatales</taxon>
        <taxon>Monodopsidaceae</taxon>
        <taxon>Microchloropsis</taxon>
        <taxon>Microchloropsis salina</taxon>
    </lineage>
</organism>
<dbReference type="PANTHER" id="PTHR44533">
    <property type="entry name" value="DEAD/H RNA HELICASE, PUTATIVE-RELATED"/>
    <property type="match status" value="1"/>
</dbReference>
<dbReference type="GO" id="GO:0016787">
    <property type="term" value="F:hydrolase activity"/>
    <property type="evidence" value="ECO:0007669"/>
    <property type="project" value="UniProtKB-KW"/>
</dbReference>
<feature type="region of interest" description="Disordered" evidence="4">
    <location>
        <begin position="319"/>
        <end position="354"/>
    </location>
</feature>
<keyword evidence="2" id="KW-0067">ATP-binding</keyword>
<dbReference type="PROSITE" id="PS51192">
    <property type="entry name" value="HELICASE_ATP_BIND_1"/>
    <property type="match status" value="1"/>
</dbReference>
<keyword evidence="7" id="KW-1185">Reference proteome</keyword>
<sequence>MTVVAFSKRAHASSEDDGLERTYDLLWHDLIQHRSGKGGEADKTIMPKIMRELAPGGTFFDPRVVWEAEQDRLLVVEEEEKKRKEEAGKARAEEEKRLERVQNRMKKMSVKDDDGGAAAEEKGETATNVGGGDMKWREELAKKMAQARKTVEGELGGAGGQAETVLEDFVSKLEKLWGDSGKAISKSQKTDCEKKLDKLVKAAAKQLKEAREEGTGLKKKSEMIREKVEARKQVDETGDDAQLLANTLSKFKRTLVPSLMGLKNSLKSAHGRLQWMLEVIKAALGQRPRDDVLILDCLFALIETPMFVAARKELKQREKERKKAKKEKEKEKEKEGKKSKKEKQERGEEEGMAPLSREGELVARFSETVDEVMGLLGEIEDVIEFQLVKMANRLPPLSRFTFGRSLDAWQKRVLGLIDERRSVIVCAPTSSGKTILSSYVTMRADKILFVVPTEPLVWQVAAMFYKVLGGEVAVVTNQIVYNPKREDPRDWRVIVGTPLALESALSKPRGREGAEMLGQQDFSTFRGGFHEFEYVIYDEVHTLDGEEGAALQRIIKAVRCNFLALSATIGNGPALRDWWQGVHEDHVGQERAEVEAMLAGRGDQTREEGEDYEMLARLVRMRYIHLSPAQGPDVKALKGRWTSVRAKCRDAARASPPAPQDVFVPVPSSQTVVELVDHKARFINLQRWVWAGNQLKTLHPLAAMSLGFLKSSASTKETSGQGPDQNGGGHEEAALPFTPYDSFKLWEALRDAFEEEVVEDVDPEEVLGGRRITLERSKEYEDLLKAKLMALASQGGEAEAKVEEILKTFAPPPDAQANEDFRLVDVVLHMKEAGFFPAIFFRLDTYSCVELFKQLLVKTAEEEKARHPTYYADLTKKREAREVLARKVRDAAEKRKDKKVKKRVEVDERGNRVEAERDDDDPADAVGSVPPPVDDTAPHPDFVFSSPVNRITDSELTEILEKLSKDNIDSEHPYIKGLRRGIGLYVDDSHTQEYRRVVQSLAQQGKLAVVFSDHSLAYGVNMPFRTSTFVGDDPELLTPLMAAQMSGRAGRRGLDEQGNLVYLDMPWERIKVLMLGCIPAIRGREPRYPTMVLQHVLSQYYNRTSAPKSDRVRFFPEYINEARMKAIAGPSLEDFLQARERHATNGAYPGPCDDAYYRSSLRVLEALRFIRVERPTTSPTSLGEDRLSPSGSAEMIEAMEEEGGNKELIKAPGVLALLWELREYPAEGVRVVFALPWMMGKVRPILEKKTAGYVFKQWSRRVKIDDVERDFLIMLLPLIDREAPKKGATPLHEEPFVSSTPGRASILKDVEEILRRSQARIDLIEEADRGTLKLERQPAPPGEPPCPLDSTLFKLLVLRKTPGSDPSLSALTSVDWFRLKHRLWKVGSVVRLMHNCLGKGGGGSEKYAVFLLWKTFRRIWYIMRDLLVYGTDYVGAGRGLGEEQDGGEEDEEDDGAGEGTTSTAVSAGSIGGGSSAEERTG</sequence>
<dbReference type="Pfam" id="PF00270">
    <property type="entry name" value="DEAD"/>
    <property type="match status" value="1"/>
</dbReference>
<feature type="region of interest" description="Disordered" evidence="4">
    <location>
        <begin position="713"/>
        <end position="733"/>
    </location>
</feature>
<evidence type="ECO:0000256" key="2">
    <source>
        <dbReference type="ARBA" id="ARBA00022806"/>
    </source>
</evidence>
<reference evidence="6 7" key="1">
    <citation type="submission" date="2019-01" db="EMBL/GenBank/DDBJ databases">
        <title>Nuclear Genome Assembly of the Microalgal Biofuel strain Nannochloropsis salina CCMP1776.</title>
        <authorList>
            <person name="Hovde B."/>
        </authorList>
    </citation>
    <scope>NUCLEOTIDE SEQUENCE [LARGE SCALE GENOMIC DNA]</scope>
    <source>
        <strain evidence="6 7">CCMP1776</strain>
    </source>
</reference>
<feature type="compositionally biased region" description="Basic and acidic residues" evidence="4">
    <location>
        <begin position="109"/>
        <end position="124"/>
    </location>
</feature>
<evidence type="ECO:0000259" key="5">
    <source>
        <dbReference type="PROSITE" id="PS51192"/>
    </source>
</evidence>
<feature type="coiled-coil region" evidence="3">
    <location>
        <begin position="193"/>
        <end position="220"/>
    </location>
</feature>
<evidence type="ECO:0000313" key="7">
    <source>
        <dbReference type="Proteomes" id="UP000355283"/>
    </source>
</evidence>
<feature type="domain" description="Helicase ATP-binding" evidence="5">
    <location>
        <begin position="414"/>
        <end position="587"/>
    </location>
</feature>
<protein>
    <recommendedName>
        <fullName evidence="5">Helicase ATP-binding domain-containing protein</fullName>
    </recommendedName>
</protein>
<dbReference type="InterPro" id="IPR014001">
    <property type="entry name" value="Helicase_ATP-bd"/>
</dbReference>